<gene>
    <name evidence="1" type="ORF">EIW28_07985</name>
</gene>
<name>A0A426V0W0_9ACTN</name>
<protein>
    <submittedName>
        <fullName evidence="1">Uncharacterized protein</fullName>
    </submittedName>
</protein>
<sequence>MGGVQHCARARMLGFMPERVVEATLGVLDSSSPAEQAVSPDIEHILGRPATPFAAWQKRNTAGFR</sequence>
<accession>A0A426V0W0</accession>
<dbReference type="AlphaFoldDB" id="A0A426V0W0"/>
<keyword evidence="2" id="KW-1185">Reference proteome</keyword>
<dbReference type="Proteomes" id="UP000277256">
    <property type="component" value="Unassembled WGS sequence"/>
</dbReference>
<dbReference type="RefSeq" id="WP_125247171.1">
    <property type="nucleotide sequence ID" value="NZ_RSEB01000002.1"/>
</dbReference>
<reference evidence="1 2" key="1">
    <citation type="submission" date="2018-12" db="EMBL/GenBank/DDBJ databases">
        <title>Glycomyces sp. YIM 121974 draft genome.</title>
        <authorList>
            <person name="Li Q."/>
        </authorList>
    </citation>
    <scope>NUCLEOTIDE SEQUENCE [LARGE SCALE GENOMIC DNA]</scope>
    <source>
        <strain evidence="1 2">YIM 121974</strain>
    </source>
</reference>
<evidence type="ECO:0000313" key="1">
    <source>
        <dbReference type="EMBL" id="RRS00492.1"/>
    </source>
</evidence>
<dbReference type="OrthoDB" id="4457504at2"/>
<evidence type="ECO:0000313" key="2">
    <source>
        <dbReference type="Proteomes" id="UP000277256"/>
    </source>
</evidence>
<dbReference type="EMBL" id="RSEB01000002">
    <property type="protein sequence ID" value="RRS00492.1"/>
    <property type="molecule type" value="Genomic_DNA"/>
</dbReference>
<proteinExistence type="predicted"/>
<organism evidence="1 2">
    <name type="scientific">Glycomyces terrestris</name>
    <dbReference type="NCBI Taxonomy" id="2493553"/>
    <lineage>
        <taxon>Bacteria</taxon>
        <taxon>Bacillati</taxon>
        <taxon>Actinomycetota</taxon>
        <taxon>Actinomycetes</taxon>
        <taxon>Glycomycetales</taxon>
        <taxon>Glycomycetaceae</taxon>
        <taxon>Glycomyces</taxon>
    </lineage>
</organism>
<comment type="caution">
    <text evidence="1">The sequence shown here is derived from an EMBL/GenBank/DDBJ whole genome shotgun (WGS) entry which is preliminary data.</text>
</comment>